<reference evidence="13 14" key="1">
    <citation type="submission" date="2015-04" db="EMBL/GenBank/DDBJ databases">
        <authorList>
            <person name="Syromyatnikov M.Y."/>
            <person name="Popov V.N."/>
        </authorList>
    </citation>
    <scope>NUCLEOTIDE SEQUENCE [LARGE SCALE GENOMIC DNA]</scope>
</reference>
<dbReference type="PANTHER" id="PTHR21092:SF0">
    <property type="entry name" value="NICASTRIN"/>
    <property type="match status" value="1"/>
</dbReference>
<dbReference type="Pfam" id="PF18266">
    <property type="entry name" value="Ncstrn_small"/>
    <property type="match status" value="1"/>
</dbReference>
<feature type="transmembrane region" description="Helical" evidence="10">
    <location>
        <begin position="657"/>
        <end position="677"/>
    </location>
</feature>
<gene>
    <name evidence="13" type="primary">putative Nicastrin</name>
    <name evidence="13" type="ORF">CLUMA_CG020470</name>
</gene>
<dbReference type="EMBL" id="CVRI01000072">
    <property type="protein sequence ID" value="CRL07504.1"/>
    <property type="molecule type" value="Genomic_DNA"/>
</dbReference>
<evidence type="ECO:0000256" key="10">
    <source>
        <dbReference type="SAM" id="Phobius"/>
    </source>
</evidence>
<evidence type="ECO:0000256" key="7">
    <source>
        <dbReference type="ARBA" id="ARBA00022989"/>
    </source>
</evidence>
<dbReference type="GO" id="GO:0016485">
    <property type="term" value="P:protein processing"/>
    <property type="evidence" value="ECO:0007669"/>
    <property type="project" value="InterPro"/>
</dbReference>
<dbReference type="GO" id="GO:0007220">
    <property type="term" value="P:Notch receptor processing"/>
    <property type="evidence" value="ECO:0007669"/>
    <property type="project" value="TreeGrafter"/>
</dbReference>
<evidence type="ECO:0000256" key="3">
    <source>
        <dbReference type="ARBA" id="ARBA00015303"/>
    </source>
</evidence>
<dbReference type="PANTHER" id="PTHR21092">
    <property type="entry name" value="NICASTRIN"/>
    <property type="match status" value="1"/>
</dbReference>
<accession>A0A1J1J526</accession>
<evidence type="ECO:0000256" key="6">
    <source>
        <dbReference type="ARBA" id="ARBA00022976"/>
    </source>
</evidence>
<keyword evidence="8 10" id="KW-0472">Membrane</keyword>
<evidence type="ECO:0000256" key="2">
    <source>
        <dbReference type="ARBA" id="ARBA00007717"/>
    </source>
</evidence>
<dbReference type="InterPro" id="IPR008710">
    <property type="entry name" value="Nicastrin"/>
</dbReference>
<keyword evidence="7 10" id="KW-1133">Transmembrane helix</keyword>
<keyword evidence="5 11" id="KW-0732">Signal</keyword>
<name>A0A1J1J526_9DIPT</name>
<feature type="domain" description="Nicastrin small lobe" evidence="12">
    <location>
        <begin position="38"/>
        <end position="208"/>
    </location>
</feature>
<evidence type="ECO:0000313" key="13">
    <source>
        <dbReference type="EMBL" id="CRL07504.1"/>
    </source>
</evidence>
<dbReference type="Pfam" id="PF05450">
    <property type="entry name" value="Nicastrin"/>
    <property type="match status" value="1"/>
</dbReference>
<feature type="signal peptide" evidence="11">
    <location>
        <begin position="1"/>
        <end position="22"/>
    </location>
</feature>
<proteinExistence type="inferred from homology"/>
<dbReference type="OrthoDB" id="755951at2759"/>
<dbReference type="STRING" id="568069.A0A1J1J526"/>
<comment type="subcellular location">
    <subcellularLocation>
        <location evidence="1">Membrane</location>
        <topology evidence="1">Single-pass type I membrane protein</topology>
    </subcellularLocation>
</comment>
<protein>
    <recommendedName>
        <fullName evidence="3">Nicastrin</fullName>
    </recommendedName>
</protein>
<feature type="chain" id="PRO_5009619185" description="Nicastrin" evidence="11">
    <location>
        <begin position="23"/>
        <end position="698"/>
    </location>
</feature>
<keyword evidence="9" id="KW-0325">Glycoprotein</keyword>
<dbReference type="InterPro" id="IPR041084">
    <property type="entry name" value="Ncstrn_small"/>
</dbReference>
<sequence length="698" mass="79002">MKTKLAVISLTLLGAFLSSVFCDRTKENMYEDVYGSMCFRRLNATHQTGCSSNGKSRGSVGVLHLISSDSDINFLLNKPPAPPYAAIVTPKHFTRENILKLRDSTFISAIVLINDTQKVESFSQESKCPNEFFTHSQQPTCDILKPETTWNPFGTGLLQENFEIPIIFLSNRNESEKVIKCFNDFNKDFTNQKQRSLCSIEINSFMSAAGNSEICMRRTEIFKLLNQIHYCDPLQGKNVYATLFPREIVSPKNRTIDESEKIILVTARLDTTSMFDGLGLGAMDSLASAATLITSGHYLKKLISLEKLNDKKINVMFMIFNGESYDYIGSQRFVYDLKKGDAFPSPSSYTKPLNLSNIMLMIDIGNLDSFTDITMYQLKDSDFGNNLISSFQYYNDKLKLNINFTSKTTNNLPPVSAQTFLRENSSFPAFIVATTKPENKFYHSVYDDMNNLNFTYFNLSADFDQLDSIGDSHSFTVTSVQIKIRNAATLVALGIYDILNKGQKYNGTYVASSQLVDEYLYCYLIASKCRLFSSIFEFQGSFHGNDFPPQRYISVQATVTLEATWWAYRVLGFVLSENIKGKTKDNCTVLPDYWIPGSNMTGECRLTTQNFSLALSPAFEEVDYNFKSNRYSTWTESTWNELSARIFLRPSPTHESLTFSIGFVVMILSFVIVYIVNSKSDVLFTEMTVEHVSLPAQC</sequence>
<comment type="similarity">
    <text evidence="2">Belongs to the nicastrin family.</text>
</comment>
<dbReference type="GO" id="GO:0007219">
    <property type="term" value="P:Notch signaling pathway"/>
    <property type="evidence" value="ECO:0007669"/>
    <property type="project" value="UniProtKB-KW"/>
</dbReference>
<dbReference type="GO" id="GO:0005886">
    <property type="term" value="C:plasma membrane"/>
    <property type="evidence" value="ECO:0007669"/>
    <property type="project" value="UniProtKB-ARBA"/>
</dbReference>
<dbReference type="AlphaFoldDB" id="A0A1J1J526"/>
<evidence type="ECO:0000256" key="1">
    <source>
        <dbReference type="ARBA" id="ARBA00004479"/>
    </source>
</evidence>
<evidence type="ECO:0000256" key="4">
    <source>
        <dbReference type="ARBA" id="ARBA00022692"/>
    </source>
</evidence>
<dbReference type="Proteomes" id="UP000183832">
    <property type="component" value="Unassembled WGS sequence"/>
</dbReference>
<evidence type="ECO:0000256" key="9">
    <source>
        <dbReference type="ARBA" id="ARBA00023180"/>
    </source>
</evidence>
<dbReference type="Gene3D" id="3.40.630.10">
    <property type="entry name" value="Zn peptidases"/>
    <property type="match status" value="1"/>
</dbReference>
<keyword evidence="14" id="KW-1185">Reference proteome</keyword>
<evidence type="ECO:0000259" key="12">
    <source>
        <dbReference type="Pfam" id="PF18266"/>
    </source>
</evidence>
<evidence type="ECO:0000256" key="11">
    <source>
        <dbReference type="SAM" id="SignalP"/>
    </source>
</evidence>
<organism evidence="13 14">
    <name type="scientific">Clunio marinus</name>
    <dbReference type="NCBI Taxonomy" id="568069"/>
    <lineage>
        <taxon>Eukaryota</taxon>
        <taxon>Metazoa</taxon>
        <taxon>Ecdysozoa</taxon>
        <taxon>Arthropoda</taxon>
        <taxon>Hexapoda</taxon>
        <taxon>Insecta</taxon>
        <taxon>Pterygota</taxon>
        <taxon>Neoptera</taxon>
        <taxon>Endopterygota</taxon>
        <taxon>Diptera</taxon>
        <taxon>Nematocera</taxon>
        <taxon>Chironomoidea</taxon>
        <taxon>Chironomidae</taxon>
        <taxon>Clunio</taxon>
    </lineage>
</organism>
<evidence type="ECO:0000256" key="8">
    <source>
        <dbReference type="ARBA" id="ARBA00023136"/>
    </source>
</evidence>
<keyword evidence="6" id="KW-0914">Notch signaling pathway</keyword>
<keyword evidence="4 10" id="KW-0812">Transmembrane</keyword>
<evidence type="ECO:0000256" key="5">
    <source>
        <dbReference type="ARBA" id="ARBA00022729"/>
    </source>
</evidence>
<dbReference type="SUPFAM" id="SSF53187">
    <property type="entry name" value="Zn-dependent exopeptidases"/>
    <property type="match status" value="1"/>
</dbReference>
<evidence type="ECO:0000313" key="14">
    <source>
        <dbReference type="Proteomes" id="UP000183832"/>
    </source>
</evidence>